<evidence type="ECO:0000313" key="4">
    <source>
        <dbReference type="Proteomes" id="UP000052943"/>
    </source>
</evidence>
<dbReference type="SUPFAM" id="SSF82199">
    <property type="entry name" value="SET domain"/>
    <property type="match status" value="1"/>
</dbReference>
<keyword evidence="1" id="KW-1133">Transmembrane helix</keyword>
<dbReference type="EMBL" id="LNFP01004286">
    <property type="protein sequence ID" value="KUF78914.1"/>
    <property type="molecule type" value="Genomic_DNA"/>
</dbReference>
<comment type="caution">
    <text evidence="3">The sequence shown here is derived from an EMBL/GenBank/DDBJ whole genome shotgun (WGS) entry which is preliminary data.</text>
</comment>
<name>A0A0W8CGB3_PHYNI</name>
<feature type="transmembrane region" description="Helical" evidence="1">
    <location>
        <begin position="36"/>
        <end position="53"/>
    </location>
</feature>
<gene>
    <name evidence="3" type="ORF">AM587_10000906</name>
    <name evidence="2" type="ORF">AM588_10000085</name>
</gene>
<protein>
    <submittedName>
        <fullName evidence="3">Uncharacterized protein</fullName>
    </submittedName>
</protein>
<dbReference type="Proteomes" id="UP000054636">
    <property type="component" value="Unassembled WGS sequence"/>
</dbReference>
<keyword evidence="1" id="KW-0812">Transmembrane</keyword>
<dbReference type="Gene3D" id="3.90.1410.10">
    <property type="entry name" value="set domain protein methyltransferase, domain 1"/>
    <property type="match status" value="1"/>
</dbReference>
<dbReference type="Proteomes" id="UP000052943">
    <property type="component" value="Unassembled WGS sequence"/>
</dbReference>
<reference evidence="4 5" key="1">
    <citation type="submission" date="2015-11" db="EMBL/GenBank/DDBJ databases">
        <title>Genomes and virulence difference between two physiological races of Phytophthora nicotianae.</title>
        <authorList>
            <person name="Liu H."/>
            <person name="Ma X."/>
            <person name="Yu H."/>
            <person name="Fang D."/>
            <person name="Li Y."/>
            <person name="Wang X."/>
            <person name="Wang W."/>
            <person name="Dong Y."/>
            <person name="Xiao B."/>
        </authorList>
    </citation>
    <scope>NUCLEOTIDE SEQUENCE [LARGE SCALE GENOMIC DNA]</scope>
    <source>
        <strain evidence="3">Race 0</strain>
        <strain evidence="4">race 0</strain>
        <strain evidence="5">race 1</strain>
        <strain evidence="2">Race 1</strain>
    </source>
</reference>
<evidence type="ECO:0000256" key="1">
    <source>
        <dbReference type="SAM" id="Phobius"/>
    </source>
</evidence>
<proteinExistence type="predicted"/>
<keyword evidence="1" id="KW-0472">Membrane</keyword>
<dbReference type="InterPro" id="IPR046341">
    <property type="entry name" value="SET_dom_sf"/>
</dbReference>
<dbReference type="OrthoDB" id="441812at2759"/>
<dbReference type="EMBL" id="LNFO01003353">
    <property type="protein sequence ID" value="KUF83176.1"/>
    <property type="molecule type" value="Genomic_DNA"/>
</dbReference>
<organism evidence="3 4">
    <name type="scientific">Phytophthora nicotianae</name>
    <name type="common">Potato buckeye rot agent</name>
    <name type="synonym">Phytophthora parasitica</name>
    <dbReference type="NCBI Taxonomy" id="4792"/>
    <lineage>
        <taxon>Eukaryota</taxon>
        <taxon>Sar</taxon>
        <taxon>Stramenopiles</taxon>
        <taxon>Oomycota</taxon>
        <taxon>Peronosporomycetes</taxon>
        <taxon>Peronosporales</taxon>
        <taxon>Peronosporaceae</taxon>
        <taxon>Phytophthora</taxon>
    </lineage>
</organism>
<evidence type="ECO:0000313" key="3">
    <source>
        <dbReference type="EMBL" id="KUF83176.1"/>
    </source>
</evidence>
<sequence length="119" mass="13015">MRKRPNACNIAVAAIGKHDRVQLTPKSSVGKNKKSSVSIPAFLFILLVGVLLIQNSNVDNQLSEEEKISTFLNWFRTAGGNVSSNIAIKMFPEMGKGIVALQSVKENDELLFVPTSIIM</sequence>
<dbReference type="AlphaFoldDB" id="A0A0W8CGB3"/>
<evidence type="ECO:0000313" key="5">
    <source>
        <dbReference type="Proteomes" id="UP000054636"/>
    </source>
</evidence>
<accession>A0A0W8CGB3</accession>
<evidence type="ECO:0000313" key="2">
    <source>
        <dbReference type="EMBL" id="KUF78914.1"/>
    </source>
</evidence>